<evidence type="ECO:0000259" key="2">
    <source>
        <dbReference type="PROSITE" id="PS50109"/>
    </source>
</evidence>
<organism evidence="3 4">
    <name type="scientific">Thermochromatium tepidum ATCC 43061</name>
    <dbReference type="NCBI Taxonomy" id="316276"/>
    <lineage>
        <taxon>Bacteria</taxon>
        <taxon>Pseudomonadati</taxon>
        <taxon>Pseudomonadota</taxon>
        <taxon>Gammaproteobacteria</taxon>
        <taxon>Chromatiales</taxon>
        <taxon>Chromatiaceae</taxon>
        <taxon>Thermochromatium</taxon>
    </lineage>
</organism>
<dbReference type="SMART" id="SM00387">
    <property type="entry name" value="HATPase_c"/>
    <property type="match status" value="1"/>
</dbReference>
<dbReference type="InterPro" id="IPR036890">
    <property type="entry name" value="HATPase_C_sf"/>
</dbReference>
<dbReference type="InterPro" id="IPR005467">
    <property type="entry name" value="His_kinase_dom"/>
</dbReference>
<keyword evidence="4" id="KW-1185">Reference proteome</keyword>
<dbReference type="SUPFAM" id="SSF55874">
    <property type="entry name" value="ATPase domain of HSP90 chaperone/DNA topoisomerase II/histidine kinase"/>
    <property type="match status" value="1"/>
</dbReference>
<keyword evidence="3" id="KW-0808">Transferase</keyword>
<keyword evidence="1" id="KW-0597">Phosphoprotein</keyword>
<accession>A0A6I6ECL0</accession>
<dbReference type="EMBL" id="CP039268">
    <property type="protein sequence ID" value="QGU31900.1"/>
    <property type="molecule type" value="Genomic_DNA"/>
</dbReference>
<dbReference type="KEGG" id="ttp:E6P07_02210"/>
<dbReference type="AlphaFoldDB" id="A0A6I6ECL0"/>
<reference evidence="3 4" key="1">
    <citation type="submission" date="2019-12" db="EMBL/GenBank/DDBJ databases">
        <title>The complete genome of the thermophilic, anoxygenic phototrophic gammaproteobacterium Thermochromatium tepidum.</title>
        <authorList>
            <person name="Sattley W.M."/>
            <person name="Swingley W.D."/>
            <person name="Burchell B.M."/>
            <person name="Gurbani S.A."/>
            <person name="Kujawa C.M."/>
            <person name="Nuccio D.A."/>
            <person name="Schladweiler J."/>
            <person name="Shaffer K.N."/>
            <person name="Stokes L.M."/>
            <person name="Touchman J.W."/>
            <person name="Blankenship R.E."/>
            <person name="Madigan M.T."/>
        </authorList>
    </citation>
    <scope>NUCLEOTIDE SEQUENCE [LARGE SCALE GENOMIC DNA]</scope>
    <source>
        <strain evidence="3 4">ATCC 43061</strain>
    </source>
</reference>
<dbReference type="RefSeq" id="WP_153974099.1">
    <property type="nucleotide sequence ID" value="NZ_CP039268.1"/>
</dbReference>
<evidence type="ECO:0000256" key="1">
    <source>
        <dbReference type="ARBA" id="ARBA00022553"/>
    </source>
</evidence>
<dbReference type="OrthoDB" id="9811306at2"/>
<evidence type="ECO:0000313" key="3">
    <source>
        <dbReference type="EMBL" id="QGU31900.1"/>
    </source>
</evidence>
<dbReference type="PROSITE" id="PS50109">
    <property type="entry name" value="HIS_KIN"/>
    <property type="match status" value="1"/>
</dbReference>
<protein>
    <submittedName>
        <fullName evidence="3">Sensor histidine kinase</fullName>
    </submittedName>
</protein>
<proteinExistence type="predicted"/>
<sequence length="227" mass="25445">MDSLDFSDILASSIHDIKNSLSLILTNLEDLINNPDNHIANPRQASLLQHEARRANNNLIQLLTLYKLGQRQLAMRVTVNNLADFLEEVVAENLSVCRTLDLELSCRCDPDLEGYFDLELVRGVLDSTIGNARRYARSQIEISADQEDDFLVIRVEDDGVGFPPALLNLLEYGTGRQGDSLNPGRTQLGLYFASRIAQLHRNGARQGRIQLRNGHHLPGGCFELWLP</sequence>
<dbReference type="Proteomes" id="UP000426424">
    <property type="component" value="Chromosome"/>
</dbReference>
<dbReference type="Gene3D" id="3.30.565.10">
    <property type="entry name" value="Histidine kinase-like ATPase, C-terminal domain"/>
    <property type="match status" value="1"/>
</dbReference>
<evidence type="ECO:0000313" key="4">
    <source>
        <dbReference type="Proteomes" id="UP000426424"/>
    </source>
</evidence>
<feature type="domain" description="Histidine kinase" evidence="2">
    <location>
        <begin position="12"/>
        <end position="227"/>
    </location>
</feature>
<gene>
    <name evidence="3" type="ORF">E6P07_02210</name>
</gene>
<dbReference type="GO" id="GO:0000155">
    <property type="term" value="F:phosphorelay sensor kinase activity"/>
    <property type="evidence" value="ECO:0007669"/>
    <property type="project" value="TreeGrafter"/>
</dbReference>
<dbReference type="InterPro" id="IPR003594">
    <property type="entry name" value="HATPase_dom"/>
</dbReference>
<dbReference type="PANTHER" id="PTHR43547">
    <property type="entry name" value="TWO-COMPONENT HISTIDINE KINASE"/>
    <property type="match status" value="1"/>
</dbReference>
<keyword evidence="3" id="KW-0418">Kinase</keyword>
<dbReference type="Pfam" id="PF02518">
    <property type="entry name" value="HATPase_c"/>
    <property type="match status" value="1"/>
</dbReference>
<name>A0A6I6ECL0_THETI</name>
<dbReference type="PANTHER" id="PTHR43547:SF2">
    <property type="entry name" value="HYBRID SIGNAL TRANSDUCTION HISTIDINE KINASE C"/>
    <property type="match status" value="1"/>
</dbReference>